<comment type="caution">
    <text evidence="1">The sequence shown here is derived from an EMBL/GenBank/DDBJ whole genome shotgun (WGS) entry which is preliminary data.</text>
</comment>
<reference evidence="1" key="1">
    <citation type="journal article" date="2021" name="Nat. Commun.">
        <title>Genetic determinants of endophytism in the Arabidopsis root mycobiome.</title>
        <authorList>
            <person name="Mesny F."/>
            <person name="Miyauchi S."/>
            <person name="Thiergart T."/>
            <person name="Pickel B."/>
            <person name="Atanasova L."/>
            <person name="Karlsson M."/>
            <person name="Huettel B."/>
            <person name="Barry K.W."/>
            <person name="Haridas S."/>
            <person name="Chen C."/>
            <person name="Bauer D."/>
            <person name="Andreopoulos W."/>
            <person name="Pangilinan J."/>
            <person name="LaButti K."/>
            <person name="Riley R."/>
            <person name="Lipzen A."/>
            <person name="Clum A."/>
            <person name="Drula E."/>
            <person name="Henrissat B."/>
            <person name="Kohler A."/>
            <person name="Grigoriev I.V."/>
            <person name="Martin F.M."/>
            <person name="Hacquard S."/>
        </authorList>
    </citation>
    <scope>NUCLEOTIDE SEQUENCE</scope>
    <source>
        <strain evidence="1">MPI-SDFR-AT-0120</strain>
    </source>
</reference>
<evidence type="ECO:0000313" key="1">
    <source>
        <dbReference type="EMBL" id="KAH7091909.1"/>
    </source>
</evidence>
<proteinExistence type="predicted"/>
<evidence type="ECO:0000313" key="2">
    <source>
        <dbReference type="Proteomes" id="UP000813461"/>
    </source>
</evidence>
<keyword evidence="2" id="KW-1185">Reference proteome</keyword>
<dbReference type="Proteomes" id="UP000813461">
    <property type="component" value="Unassembled WGS sequence"/>
</dbReference>
<dbReference type="EMBL" id="JAGMVJ010000003">
    <property type="protein sequence ID" value="KAH7091909.1"/>
    <property type="molecule type" value="Genomic_DNA"/>
</dbReference>
<gene>
    <name evidence="1" type="ORF">FB567DRAFT_226367</name>
</gene>
<dbReference type="AlphaFoldDB" id="A0A8K0W2D8"/>
<name>A0A8K0W2D8_9PLEO</name>
<dbReference type="OrthoDB" id="3930484at2759"/>
<sequence length="220" mass="23899">MLNTSKDGIGYHCEMHKASRGSVCPSGVANLVCPIKEFYFFNAGYVLRLEVVLEYNCDKMPAICMNAQNWMSSAAATWPGRQPNVFTWDLGHNNEVIPGLPATNSQVRRSRQCPSNWKGTVAAPRCPEPNQPRVVPPLWDANGVGVTALKTPPVNPLTGAFELRIADGRDNQFAGALQESGRIYTCDEFPPASWVEGGVGTAGENNPEGDGKHLITLNQT</sequence>
<protein>
    <submittedName>
        <fullName evidence="1">Uncharacterized protein</fullName>
    </submittedName>
</protein>
<organism evidence="1 2">
    <name type="scientific">Paraphoma chrysanthemicola</name>
    <dbReference type="NCBI Taxonomy" id="798071"/>
    <lineage>
        <taxon>Eukaryota</taxon>
        <taxon>Fungi</taxon>
        <taxon>Dikarya</taxon>
        <taxon>Ascomycota</taxon>
        <taxon>Pezizomycotina</taxon>
        <taxon>Dothideomycetes</taxon>
        <taxon>Pleosporomycetidae</taxon>
        <taxon>Pleosporales</taxon>
        <taxon>Pleosporineae</taxon>
        <taxon>Phaeosphaeriaceae</taxon>
        <taxon>Paraphoma</taxon>
    </lineage>
</organism>
<accession>A0A8K0W2D8</accession>